<dbReference type="OrthoDB" id="147752at2759"/>
<proteinExistence type="inferred from homology"/>
<dbReference type="Pfam" id="PF02966">
    <property type="entry name" value="DIM1"/>
    <property type="match status" value="1"/>
</dbReference>
<evidence type="ECO:0000256" key="1">
    <source>
        <dbReference type="ARBA" id="ARBA00004123"/>
    </source>
</evidence>
<dbReference type="Proteomes" id="UP000092321">
    <property type="component" value="Unassembled WGS sequence"/>
</dbReference>
<dbReference type="InterPro" id="IPR036249">
    <property type="entry name" value="Thioredoxin-like_sf"/>
</dbReference>
<reference evidence="7" key="1">
    <citation type="journal article" date="2016" name="Proc. Natl. Acad. Sci. U.S.A.">
        <title>Comparative genomics of biotechnologically important yeasts.</title>
        <authorList>
            <person name="Riley R."/>
            <person name="Haridas S."/>
            <person name="Wolfe K.H."/>
            <person name="Lopes M.R."/>
            <person name="Hittinger C.T."/>
            <person name="Goeker M."/>
            <person name="Salamov A.A."/>
            <person name="Wisecaver J.H."/>
            <person name="Long T.M."/>
            <person name="Calvey C.H."/>
            <person name="Aerts A.L."/>
            <person name="Barry K.W."/>
            <person name="Choi C."/>
            <person name="Clum A."/>
            <person name="Coughlan A.Y."/>
            <person name="Deshpande S."/>
            <person name="Douglass A.P."/>
            <person name="Hanson S.J."/>
            <person name="Klenk H.-P."/>
            <person name="LaButti K.M."/>
            <person name="Lapidus A."/>
            <person name="Lindquist E.A."/>
            <person name="Lipzen A.M."/>
            <person name="Meier-Kolthoff J.P."/>
            <person name="Ohm R.A."/>
            <person name="Otillar R.P."/>
            <person name="Pangilinan J.L."/>
            <person name="Peng Y."/>
            <person name="Rokas A."/>
            <person name="Rosa C.A."/>
            <person name="Scheuner C."/>
            <person name="Sibirny A.A."/>
            <person name="Slot J.C."/>
            <person name="Stielow J.B."/>
            <person name="Sun H."/>
            <person name="Kurtzman C.P."/>
            <person name="Blackwell M."/>
            <person name="Grigoriev I.V."/>
            <person name="Jeffries T.W."/>
        </authorList>
    </citation>
    <scope>NUCLEOTIDE SEQUENCE [LARGE SCALE GENOMIC DNA]</scope>
    <source>
        <strain evidence="7">NRRL Y-1626</strain>
    </source>
</reference>
<dbReference type="InterPro" id="IPR004123">
    <property type="entry name" value="Dim1"/>
</dbReference>
<keyword evidence="5" id="KW-0539">Nucleus</keyword>
<dbReference type="SMART" id="SM01410">
    <property type="entry name" value="DIM1"/>
    <property type="match status" value="1"/>
</dbReference>
<evidence type="ECO:0000313" key="7">
    <source>
        <dbReference type="Proteomes" id="UP000092321"/>
    </source>
</evidence>
<dbReference type="GO" id="GO:0005681">
    <property type="term" value="C:spliceosomal complex"/>
    <property type="evidence" value="ECO:0007669"/>
    <property type="project" value="TreeGrafter"/>
</dbReference>
<dbReference type="SUPFAM" id="SSF52833">
    <property type="entry name" value="Thioredoxin-like"/>
    <property type="match status" value="1"/>
</dbReference>
<sequence length="100" mass="11907">MDSILKSLQFKLINLAALYFVDIDEVTDYNDIYDFGDDDDFAVMFFWQNKHIMIDFDTGDNNKMNFVVNNKQEFIDIVEVVYKNCRRGRISCRSPHTYSR</sequence>
<dbReference type="PANTHER" id="PTHR12052:SF5">
    <property type="entry name" value="THIOREDOXIN-LIKE PROTEIN 4A"/>
    <property type="match status" value="1"/>
</dbReference>
<protein>
    <submittedName>
        <fullName evidence="6">DIM1-domain-containing protein</fullName>
    </submittedName>
</protein>
<dbReference type="EMBL" id="LXPE01000052">
    <property type="protein sequence ID" value="OBA25706.1"/>
    <property type="molecule type" value="Genomic_DNA"/>
</dbReference>
<keyword evidence="4" id="KW-0508">mRNA splicing</keyword>
<dbReference type="AlphaFoldDB" id="A0A1B7TAE1"/>
<evidence type="ECO:0000256" key="2">
    <source>
        <dbReference type="ARBA" id="ARBA00008241"/>
    </source>
</evidence>
<name>A0A1B7TAE1_9ASCO</name>
<comment type="similarity">
    <text evidence="2">Belongs to the DIM1 family.</text>
</comment>
<evidence type="ECO:0000256" key="3">
    <source>
        <dbReference type="ARBA" id="ARBA00022664"/>
    </source>
</evidence>
<organism evidence="6 7">
    <name type="scientific">Hanseniaspora valbyensis NRRL Y-1626</name>
    <dbReference type="NCBI Taxonomy" id="766949"/>
    <lineage>
        <taxon>Eukaryota</taxon>
        <taxon>Fungi</taxon>
        <taxon>Dikarya</taxon>
        <taxon>Ascomycota</taxon>
        <taxon>Saccharomycotina</taxon>
        <taxon>Saccharomycetes</taxon>
        <taxon>Saccharomycodales</taxon>
        <taxon>Saccharomycodaceae</taxon>
        <taxon>Hanseniaspora</taxon>
    </lineage>
</organism>
<gene>
    <name evidence="6" type="ORF">HANVADRAFT_53723</name>
</gene>
<accession>A0A1B7TAE1</accession>
<dbReference type="GO" id="GO:0046540">
    <property type="term" value="C:U4/U6 x U5 tri-snRNP complex"/>
    <property type="evidence" value="ECO:0007669"/>
    <property type="project" value="InterPro"/>
</dbReference>
<evidence type="ECO:0000313" key="6">
    <source>
        <dbReference type="EMBL" id="OBA25706.1"/>
    </source>
</evidence>
<dbReference type="GO" id="GO:0000398">
    <property type="term" value="P:mRNA splicing, via spliceosome"/>
    <property type="evidence" value="ECO:0007669"/>
    <property type="project" value="InterPro"/>
</dbReference>
<dbReference type="Gene3D" id="3.40.30.10">
    <property type="entry name" value="Glutaredoxin"/>
    <property type="match status" value="1"/>
</dbReference>
<keyword evidence="3" id="KW-0507">mRNA processing</keyword>
<comment type="subcellular location">
    <subcellularLocation>
        <location evidence="1">Nucleus</location>
    </subcellularLocation>
</comment>
<comment type="caution">
    <text evidence="6">The sequence shown here is derived from an EMBL/GenBank/DDBJ whole genome shotgun (WGS) entry which is preliminary data.</text>
</comment>
<keyword evidence="7" id="KW-1185">Reference proteome</keyword>
<dbReference type="PANTHER" id="PTHR12052">
    <property type="entry name" value="THIOREDOXIN-LIKE PROTEN 4A, 4B"/>
    <property type="match status" value="1"/>
</dbReference>
<evidence type="ECO:0000256" key="4">
    <source>
        <dbReference type="ARBA" id="ARBA00023187"/>
    </source>
</evidence>
<evidence type="ECO:0000256" key="5">
    <source>
        <dbReference type="ARBA" id="ARBA00023242"/>
    </source>
</evidence>
<dbReference type="GO" id="GO:0005682">
    <property type="term" value="C:U5 snRNP"/>
    <property type="evidence" value="ECO:0007669"/>
    <property type="project" value="TreeGrafter"/>
</dbReference>